<name>A0A8J5XYB2_DIALT</name>
<evidence type="ECO:0000313" key="12">
    <source>
        <dbReference type="Proteomes" id="UP000751190"/>
    </source>
</evidence>
<evidence type="ECO:0000256" key="1">
    <source>
        <dbReference type="ARBA" id="ARBA00001946"/>
    </source>
</evidence>
<keyword evidence="4" id="KW-0479">Metal-binding</keyword>
<dbReference type="PROSITE" id="PS51706">
    <property type="entry name" value="G_ENGB"/>
    <property type="match status" value="1"/>
</dbReference>
<dbReference type="InterPro" id="IPR030393">
    <property type="entry name" value="G_ENGB_dom"/>
</dbReference>
<evidence type="ECO:0000256" key="4">
    <source>
        <dbReference type="ARBA" id="ARBA00022723"/>
    </source>
</evidence>
<evidence type="ECO:0000256" key="8">
    <source>
        <dbReference type="ARBA" id="ARBA00023210"/>
    </source>
</evidence>
<dbReference type="HAMAP" id="MF_00321">
    <property type="entry name" value="GTPase_EngB"/>
    <property type="match status" value="1"/>
</dbReference>
<accession>A0A8J5XYB2</accession>
<comment type="cofactor">
    <cofactor evidence="1">
        <name>Mg(2+)</name>
        <dbReference type="ChEBI" id="CHEBI:18420"/>
    </cofactor>
</comment>
<dbReference type="Gene3D" id="3.40.50.300">
    <property type="entry name" value="P-loop containing nucleotide triphosphate hydrolases"/>
    <property type="match status" value="1"/>
</dbReference>
<evidence type="ECO:0000313" key="11">
    <source>
        <dbReference type="EMBL" id="KAG8470145.1"/>
    </source>
</evidence>
<evidence type="ECO:0000256" key="9">
    <source>
        <dbReference type="ARBA" id="ARBA00023306"/>
    </source>
</evidence>
<proteinExistence type="inferred from homology"/>
<organism evidence="11 12">
    <name type="scientific">Diacronema lutheri</name>
    <name type="common">Unicellular marine alga</name>
    <name type="synonym">Monochrysis lutheri</name>
    <dbReference type="NCBI Taxonomy" id="2081491"/>
    <lineage>
        <taxon>Eukaryota</taxon>
        <taxon>Haptista</taxon>
        <taxon>Haptophyta</taxon>
        <taxon>Pavlovophyceae</taxon>
        <taxon>Pavlovales</taxon>
        <taxon>Pavlovaceae</taxon>
        <taxon>Diacronema</taxon>
    </lineage>
</organism>
<evidence type="ECO:0000256" key="7">
    <source>
        <dbReference type="ARBA" id="ARBA00023134"/>
    </source>
</evidence>
<keyword evidence="7" id="KW-0342">GTP-binding</keyword>
<keyword evidence="3" id="KW-0132">Cell division</keyword>
<feature type="domain" description="EngB-type G" evidence="10">
    <location>
        <begin position="57"/>
        <end position="232"/>
    </location>
</feature>
<comment type="caution">
    <text evidence="11">The sequence shown here is derived from an EMBL/GenBank/DDBJ whole genome shotgun (WGS) entry which is preliminary data.</text>
</comment>
<dbReference type="AlphaFoldDB" id="A0A8J5XYB2"/>
<evidence type="ECO:0000256" key="2">
    <source>
        <dbReference type="ARBA" id="ARBA00009638"/>
    </source>
</evidence>
<dbReference type="NCBIfam" id="TIGR03598">
    <property type="entry name" value="GTPase_YsxC"/>
    <property type="match status" value="1"/>
</dbReference>
<evidence type="ECO:0000256" key="5">
    <source>
        <dbReference type="ARBA" id="ARBA00022741"/>
    </source>
</evidence>
<dbReference type="OrthoDB" id="391988at2759"/>
<dbReference type="GO" id="GO:0051301">
    <property type="term" value="P:cell division"/>
    <property type="evidence" value="ECO:0007669"/>
    <property type="project" value="UniProtKB-KW"/>
</dbReference>
<sequence length="232" mass="25365">MLACWVASGRVLSRSPVARTPGSALRCLAGAHTFERAAERIEFVGSFSNWTSMPASRLPEIALFGRSNVGKSSALNCLAGRSRTKVARVSKTPGCTTAINLYRAGNVCTVCDLPGYGFAKRGKELQEEWGRAISDYVAEREQLRVMVAFVDPRHGPKDNDANFFAWLRDFKIKDARLITVATKVDALKPNEVEGRLLELQAAYGLREMPLPFSSVTGAGRSQLWRAIEGAAD</sequence>
<dbReference type="OMA" id="CFIHIKS"/>
<dbReference type="CDD" id="cd01876">
    <property type="entry name" value="YihA_EngB"/>
    <property type="match status" value="1"/>
</dbReference>
<dbReference type="GO" id="GO:0046872">
    <property type="term" value="F:metal ion binding"/>
    <property type="evidence" value="ECO:0007669"/>
    <property type="project" value="UniProtKB-KW"/>
</dbReference>
<keyword evidence="12" id="KW-1185">Reference proteome</keyword>
<comment type="similarity">
    <text evidence="2">Belongs to the TRAFAC class TrmE-Era-EngA-EngB-Septin-like GTPase superfamily. EngB GTPase family.</text>
</comment>
<reference evidence="11" key="1">
    <citation type="submission" date="2021-05" db="EMBL/GenBank/DDBJ databases">
        <title>The genome of the haptophyte Pavlova lutheri (Diacronema luteri, Pavlovales) - a model for lipid biosynthesis in eukaryotic algae.</title>
        <authorList>
            <person name="Hulatt C.J."/>
            <person name="Posewitz M.C."/>
        </authorList>
    </citation>
    <scope>NUCLEOTIDE SEQUENCE</scope>
    <source>
        <strain evidence="11">NIVA-4/92</strain>
    </source>
</reference>
<dbReference type="SUPFAM" id="SSF52540">
    <property type="entry name" value="P-loop containing nucleoside triphosphate hydrolases"/>
    <property type="match status" value="1"/>
</dbReference>
<dbReference type="EMBL" id="JAGTXO010000001">
    <property type="protein sequence ID" value="KAG8470145.1"/>
    <property type="molecule type" value="Genomic_DNA"/>
</dbReference>
<gene>
    <name evidence="11" type="ORF">KFE25_008566</name>
</gene>
<evidence type="ECO:0000259" key="10">
    <source>
        <dbReference type="PROSITE" id="PS51706"/>
    </source>
</evidence>
<keyword evidence="8" id="KW-0717">Septation</keyword>
<dbReference type="Pfam" id="PF01926">
    <property type="entry name" value="MMR_HSR1"/>
    <property type="match status" value="1"/>
</dbReference>
<protein>
    <recommendedName>
        <fullName evidence="10">EngB-type G domain-containing protein</fullName>
    </recommendedName>
</protein>
<dbReference type="InterPro" id="IPR019987">
    <property type="entry name" value="GTP-bd_ribosome_bio_YsxC"/>
</dbReference>
<keyword evidence="6" id="KW-0460">Magnesium</keyword>
<dbReference type="PANTHER" id="PTHR11649:SF13">
    <property type="entry name" value="ENGB-TYPE G DOMAIN-CONTAINING PROTEIN"/>
    <property type="match status" value="1"/>
</dbReference>
<dbReference type="PANTHER" id="PTHR11649">
    <property type="entry name" value="MSS1/TRME-RELATED GTP-BINDING PROTEIN"/>
    <property type="match status" value="1"/>
</dbReference>
<keyword evidence="9" id="KW-0131">Cell cycle</keyword>
<dbReference type="InterPro" id="IPR027417">
    <property type="entry name" value="P-loop_NTPase"/>
</dbReference>
<keyword evidence="5" id="KW-0547">Nucleotide-binding</keyword>
<evidence type="ECO:0000256" key="3">
    <source>
        <dbReference type="ARBA" id="ARBA00022618"/>
    </source>
</evidence>
<dbReference type="Proteomes" id="UP000751190">
    <property type="component" value="Unassembled WGS sequence"/>
</dbReference>
<dbReference type="InterPro" id="IPR006073">
    <property type="entry name" value="GTP-bd"/>
</dbReference>
<dbReference type="GO" id="GO:0005525">
    <property type="term" value="F:GTP binding"/>
    <property type="evidence" value="ECO:0007669"/>
    <property type="project" value="UniProtKB-KW"/>
</dbReference>
<evidence type="ECO:0000256" key="6">
    <source>
        <dbReference type="ARBA" id="ARBA00022842"/>
    </source>
</evidence>